<accession>A0A1W6ZKS5</accession>
<name>A0A1W6ZKS5_9HYPH</name>
<dbReference type="Gene3D" id="3.20.20.100">
    <property type="entry name" value="NADP-dependent oxidoreductase domain"/>
    <property type="match status" value="1"/>
</dbReference>
<dbReference type="CDD" id="cd19079">
    <property type="entry name" value="AKR_EcYajO-like"/>
    <property type="match status" value="1"/>
</dbReference>
<dbReference type="Proteomes" id="UP000194137">
    <property type="component" value="Chromosome"/>
</dbReference>
<reference evidence="2 3" key="1">
    <citation type="submission" date="2017-05" db="EMBL/GenBank/DDBJ databases">
        <title>Full genome sequence of Pseudorhodoplanes sinuspersici.</title>
        <authorList>
            <person name="Dastgheib S.M.M."/>
            <person name="Shavandi M."/>
            <person name="Tirandaz H."/>
        </authorList>
    </citation>
    <scope>NUCLEOTIDE SEQUENCE [LARGE SCALE GENOMIC DNA]</scope>
    <source>
        <strain evidence="2 3">RIPI110</strain>
    </source>
</reference>
<evidence type="ECO:0000313" key="3">
    <source>
        <dbReference type="Proteomes" id="UP000194137"/>
    </source>
</evidence>
<gene>
    <name evidence="2" type="ORF">CAK95_02180</name>
</gene>
<protein>
    <submittedName>
        <fullName evidence="2">Aldo/keto reductase</fullName>
    </submittedName>
</protein>
<dbReference type="SUPFAM" id="SSF51430">
    <property type="entry name" value="NAD(P)-linked oxidoreductase"/>
    <property type="match status" value="1"/>
</dbReference>
<evidence type="ECO:0000313" key="2">
    <source>
        <dbReference type="EMBL" id="ARP98018.1"/>
    </source>
</evidence>
<keyword evidence="1" id="KW-0560">Oxidoreductase</keyword>
<sequence>MKYSNLGDSGIKVSKLCLGMMSFGEREWQKWTLPSEASMHFVKRSLEAGINVFDTADFYSYGRSEEFLGNAIRSLTDRKKVVISTKAGLPMSPDQNDRGLSRKHLLDSVHESLKRLQTDYIDVFMIHEEDPFTPIEETMGVMAELVRSGKVLYVGFSNLPAWKAAHAVYFGKYACNAKPRVAQIQYNLCYREDERDLIPLCRHENLGIMVYSPLARGWLAGNRTGGALSERDALRAETDAKAHSLYGTSQDRAILNVASDIAARLNVPVARVAMSWVLSNPAISTLICGVLEDSHLDEAIAAVDLELPLEDLKKLESCYTAQATKSTGLAAVLGSAK</sequence>
<dbReference type="KEGG" id="psin:CAK95_02180"/>
<keyword evidence="3" id="KW-1185">Reference proteome</keyword>
<dbReference type="InterPro" id="IPR036812">
    <property type="entry name" value="NAD(P)_OxRdtase_dom_sf"/>
</dbReference>
<evidence type="ECO:0000256" key="1">
    <source>
        <dbReference type="ARBA" id="ARBA00023002"/>
    </source>
</evidence>
<dbReference type="GO" id="GO:0016491">
    <property type="term" value="F:oxidoreductase activity"/>
    <property type="evidence" value="ECO:0007669"/>
    <property type="project" value="UniProtKB-KW"/>
</dbReference>
<dbReference type="InterPro" id="IPR050523">
    <property type="entry name" value="AKR_Detox_Biosynth"/>
</dbReference>
<dbReference type="RefSeq" id="WP_086086335.1">
    <property type="nucleotide sequence ID" value="NZ_CP021112.1"/>
</dbReference>
<dbReference type="STRING" id="1235591.CAK95_02180"/>
<dbReference type="AlphaFoldDB" id="A0A1W6ZKS5"/>
<dbReference type="PRINTS" id="PR00069">
    <property type="entry name" value="ALDKETRDTASE"/>
</dbReference>
<dbReference type="GO" id="GO:0005829">
    <property type="term" value="C:cytosol"/>
    <property type="evidence" value="ECO:0007669"/>
    <property type="project" value="TreeGrafter"/>
</dbReference>
<organism evidence="2 3">
    <name type="scientific">Pseudorhodoplanes sinuspersici</name>
    <dbReference type="NCBI Taxonomy" id="1235591"/>
    <lineage>
        <taxon>Bacteria</taxon>
        <taxon>Pseudomonadati</taxon>
        <taxon>Pseudomonadota</taxon>
        <taxon>Alphaproteobacteria</taxon>
        <taxon>Hyphomicrobiales</taxon>
        <taxon>Pseudorhodoplanes</taxon>
    </lineage>
</organism>
<proteinExistence type="predicted"/>
<dbReference type="PANTHER" id="PTHR43364">
    <property type="entry name" value="NADH-SPECIFIC METHYLGLYOXAL REDUCTASE-RELATED"/>
    <property type="match status" value="1"/>
</dbReference>
<dbReference type="PANTHER" id="PTHR43364:SF4">
    <property type="entry name" value="NAD(P)-LINKED OXIDOREDUCTASE SUPERFAMILY PROTEIN"/>
    <property type="match status" value="1"/>
</dbReference>
<dbReference type="OrthoDB" id="9803483at2"/>
<dbReference type="Pfam" id="PF00248">
    <property type="entry name" value="Aldo_ket_red"/>
    <property type="match status" value="1"/>
</dbReference>
<dbReference type="FunFam" id="3.20.20.100:FF:000004">
    <property type="entry name" value="Oxidoreductase, aldo/keto reductase"/>
    <property type="match status" value="1"/>
</dbReference>
<dbReference type="EMBL" id="CP021112">
    <property type="protein sequence ID" value="ARP98018.1"/>
    <property type="molecule type" value="Genomic_DNA"/>
</dbReference>
<dbReference type="InterPro" id="IPR023210">
    <property type="entry name" value="NADP_OxRdtase_dom"/>
</dbReference>
<dbReference type="InterPro" id="IPR020471">
    <property type="entry name" value="AKR"/>
</dbReference>